<dbReference type="GO" id="GO:0000731">
    <property type="term" value="P:DNA synthesis involved in DNA repair"/>
    <property type="evidence" value="ECO:0007669"/>
    <property type="project" value="InterPro"/>
</dbReference>
<proteinExistence type="predicted"/>
<feature type="region of interest" description="Disordered" evidence="1">
    <location>
        <begin position="1"/>
        <end position="178"/>
    </location>
</feature>
<keyword evidence="3" id="KW-1185">Reference proteome</keyword>
<organism evidence="2 3">
    <name type="scientific">Laetiporus sulphureus 93-53</name>
    <dbReference type="NCBI Taxonomy" id="1314785"/>
    <lineage>
        <taxon>Eukaryota</taxon>
        <taxon>Fungi</taxon>
        <taxon>Dikarya</taxon>
        <taxon>Basidiomycota</taxon>
        <taxon>Agaricomycotina</taxon>
        <taxon>Agaricomycetes</taxon>
        <taxon>Polyporales</taxon>
        <taxon>Laetiporus</taxon>
    </lineage>
</organism>
<feature type="compositionally biased region" description="Polar residues" evidence="1">
    <location>
        <begin position="28"/>
        <end position="37"/>
    </location>
</feature>
<dbReference type="Pfam" id="PF04081">
    <property type="entry name" value="DNA_pol_delta_4"/>
    <property type="match status" value="1"/>
</dbReference>
<dbReference type="OrthoDB" id="337486at2759"/>
<feature type="compositionally biased region" description="Basic and acidic residues" evidence="1">
    <location>
        <begin position="70"/>
        <end position="81"/>
    </location>
</feature>
<feature type="compositionally biased region" description="Acidic residues" evidence="1">
    <location>
        <begin position="163"/>
        <end position="177"/>
    </location>
</feature>
<sequence>MTPRKHSLEGDASPPLKQGKLSFRSSKRAASTGSANSAKGKGSRPGLKRRLSSISTVIPEVIEAYDTEPSEAKSVDEHESAIEVSSSEEDGGKRLRGRAARKEDHIEEAEEPMTKRRRLRKDVFGSREGLENAHGHKQPQASPAKRGRKKGKGKVVKGKKLEEEEEEKEEVGNEEEVEGGHLNVKHKKWNKLYGEVREKNSHLEFVHGEGLNKVDHILRMFDLTYDFGPCIGVTRLQRWQRAEMLGLKPPPEIKEILLTKEGSEEPRYRECVFFGEV</sequence>
<evidence type="ECO:0000313" key="3">
    <source>
        <dbReference type="Proteomes" id="UP000076871"/>
    </source>
</evidence>
<feature type="compositionally biased region" description="Basic and acidic residues" evidence="1">
    <location>
        <begin position="121"/>
        <end position="134"/>
    </location>
</feature>
<dbReference type="InterPro" id="IPR007218">
    <property type="entry name" value="DNA_pol_delta_4"/>
</dbReference>
<dbReference type="PANTHER" id="PTHR14303">
    <property type="entry name" value="DNA POLYMERASE DELTA SUBUNIT 4"/>
    <property type="match status" value="1"/>
</dbReference>
<dbReference type="Proteomes" id="UP000076871">
    <property type="component" value="Unassembled WGS sequence"/>
</dbReference>
<dbReference type="GO" id="GO:0003887">
    <property type="term" value="F:DNA-directed DNA polymerase activity"/>
    <property type="evidence" value="ECO:0007669"/>
    <property type="project" value="TreeGrafter"/>
</dbReference>
<protein>
    <recommendedName>
        <fullName evidence="4">DNA polymerase delta subunit 4</fullName>
    </recommendedName>
</protein>
<dbReference type="GO" id="GO:0043625">
    <property type="term" value="C:delta DNA polymerase complex"/>
    <property type="evidence" value="ECO:0007669"/>
    <property type="project" value="TreeGrafter"/>
</dbReference>
<feature type="compositionally biased region" description="Basic residues" evidence="1">
    <location>
        <begin position="145"/>
        <end position="158"/>
    </location>
</feature>
<name>A0A165EKB8_9APHY</name>
<gene>
    <name evidence="2" type="ORF">LAESUDRAFT_758641</name>
</gene>
<reference evidence="2 3" key="1">
    <citation type="journal article" date="2016" name="Mol. Biol. Evol.">
        <title>Comparative Genomics of Early-Diverging Mushroom-Forming Fungi Provides Insights into the Origins of Lignocellulose Decay Capabilities.</title>
        <authorList>
            <person name="Nagy L.G."/>
            <person name="Riley R."/>
            <person name="Tritt A."/>
            <person name="Adam C."/>
            <person name="Daum C."/>
            <person name="Floudas D."/>
            <person name="Sun H."/>
            <person name="Yadav J.S."/>
            <person name="Pangilinan J."/>
            <person name="Larsson K.H."/>
            <person name="Matsuura K."/>
            <person name="Barry K."/>
            <person name="Labutti K."/>
            <person name="Kuo R."/>
            <person name="Ohm R.A."/>
            <person name="Bhattacharya S.S."/>
            <person name="Shirouzu T."/>
            <person name="Yoshinaga Y."/>
            <person name="Martin F.M."/>
            <person name="Grigoriev I.V."/>
            <person name="Hibbett D.S."/>
        </authorList>
    </citation>
    <scope>NUCLEOTIDE SEQUENCE [LARGE SCALE GENOMIC DNA]</scope>
    <source>
        <strain evidence="2 3">93-53</strain>
    </source>
</reference>
<evidence type="ECO:0000313" key="2">
    <source>
        <dbReference type="EMBL" id="KZT07235.1"/>
    </source>
</evidence>
<dbReference type="AlphaFoldDB" id="A0A165EKB8"/>
<dbReference type="STRING" id="1314785.A0A165EKB8"/>
<dbReference type="PANTHER" id="PTHR14303:SF0">
    <property type="entry name" value="DNA POLYMERASE DELTA SUBUNIT 4"/>
    <property type="match status" value="1"/>
</dbReference>
<dbReference type="RefSeq" id="XP_040764975.1">
    <property type="nucleotide sequence ID" value="XM_040912475.1"/>
</dbReference>
<dbReference type="GO" id="GO:0006261">
    <property type="term" value="P:DNA-templated DNA replication"/>
    <property type="evidence" value="ECO:0007669"/>
    <property type="project" value="TreeGrafter"/>
</dbReference>
<dbReference type="GeneID" id="63829503"/>
<dbReference type="EMBL" id="KV427620">
    <property type="protein sequence ID" value="KZT07235.1"/>
    <property type="molecule type" value="Genomic_DNA"/>
</dbReference>
<evidence type="ECO:0008006" key="4">
    <source>
        <dbReference type="Google" id="ProtNLM"/>
    </source>
</evidence>
<dbReference type="InParanoid" id="A0A165EKB8"/>
<accession>A0A165EKB8</accession>
<evidence type="ECO:0000256" key="1">
    <source>
        <dbReference type="SAM" id="MobiDB-lite"/>
    </source>
</evidence>